<name>A0AAV4HP76_9GAST</name>
<evidence type="ECO:0008006" key="4">
    <source>
        <dbReference type="Google" id="ProtNLM"/>
    </source>
</evidence>
<dbReference type="EMBL" id="BMAT01002119">
    <property type="protein sequence ID" value="GFR99265.1"/>
    <property type="molecule type" value="Genomic_DNA"/>
</dbReference>
<evidence type="ECO:0000313" key="3">
    <source>
        <dbReference type="Proteomes" id="UP000762676"/>
    </source>
</evidence>
<accession>A0AAV4HP76</accession>
<keyword evidence="3" id="KW-1185">Reference proteome</keyword>
<evidence type="ECO:0000256" key="1">
    <source>
        <dbReference type="SAM" id="Phobius"/>
    </source>
</evidence>
<organism evidence="2 3">
    <name type="scientific">Elysia marginata</name>
    <dbReference type="NCBI Taxonomy" id="1093978"/>
    <lineage>
        <taxon>Eukaryota</taxon>
        <taxon>Metazoa</taxon>
        <taxon>Spiralia</taxon>
        <taxon>Lophotrochozoa</taxon>
        <taxon>Mollusca</taxon>
        <taxon>Gastropoda</taxon>
        <taxon>Heterobranchia</taxon>
        <taxon>Euthyneura</taxon>
        <taxon>Panpulmonata</taxon>
        <taxon>Sacoglossa</taxon>
        <taxon>Placobranchoidea</taxon>
        <taxon>Plakobranchidae</taxon>
        <taxon>Elysia</taxon>
    </lineage>
</organism>
<gene>
    <name evidence="2" type="ORF">ElyMa_001039800</name>
</gene>
<keyword evidence="1" id="KW-0812">Transmembrane</keyword>
<keyword evidence="1" id="KW-1133">Transmembrane helix</keyword>
<sequence>MIDFCSSQCSKGVEDGNISLFPQIPPDRNWTFSIANEPENPTREGTNRETTVTWTINDVKPEDEGFFECGIYHAMGGSSWYSIAGQQKLKYTDNPPKGSPGEEPWDLPIIPLVALPVAAAAGAVSFVLYKRGKLFAMVWC</sequence>
<dbReference type="AlphaFoldDB" id="A0AAV4HP76"/>
<feature type="transmembrane region" description="Helical" evidence="1">
    <location>
        <begin position="109"/>
        <end position="129"/>
    </location>
</feature>
<evidence type="ECO:0000313" key="2">
    <source>
        <dbReference type="EMBL" id="GFR99265.1"/>
    </source>
</evidence>
<keyword evidence="1" id="KW-0472">Membrane</keyword>
<dbReference type="Proteomes" id="UP000762676">
    <property type="component" value="Unassembled WGS sequence"/>
</dbReference>
<protein>
    <recommendedName>
        <fullName evidence="4">Ig-like domain-containing protein</fullName>
    </recommendedName>
</protein>
<dbReference type="InterPro" id="IPR036179">
    <property type="entry name" value="Ig-like_dom_sf"/>
</dbReference>
<comment type="caution">
    <text evidence="2">The sequence shown here is derived from an EMBL/GenBank/DDBJ whole genome shotgun (WGS) entry which is preliminary data.</text>
</comment>
<reference evidence="2 3" key="1">
    <citation type="journal article" date="2021" name="Elife">
        <title>Chloroplast acquisition without the gene transfer in kleptoplastic sea slugs, Plakobranchus ocellatus.</title>
        <authorList>
            <person name="Maeda T."/>
            <person name="Takahashi S."/>
            <person name="Yoshida T."/>
            <person name="Shimamura S."/>
            <person name="Takaki Y."/>
            <person name="Nagai Y."/>
            <person name="Toyoda A."/>
            <person name="Suzuki Y."/>
            <person name="Arimoto A."/>
            <person name="Ishii H."/>
            <person name="Satoh N."/>
            <person name="Nishiyama T."/>
            <person name="Hasebe M."/>
            <person name="Maruyama T."/>
            <person name="Minagawa J."/>
            <person name="Obokata J."/>
            <person name="Shigenobu S."/>
        </authorList>
    </citation>
    <scope>NUCLEOTIDE SEQUENCE [LARGE SCALE GENOMIC DNA]</scope>
</reference>
<dbReference type="SUPFAM" id="SSF48726">
    <property type="entry name" value="Immunoglobulin"/>
    <property type="match status" value="1"/>
</dbReference>
<proteinExistence type="predicted"/>